<gene>
    <name evidence="2" type="ORF">GPECTOR_11g233</name>
</gene>
<evidence type="ECO:0000313" key="2">
    <source>
        <dbReference type="EMBL" id="KXZ51790.1"/>
    </source>
</evidence>
<feature type="compositionally biased region" description="Gly residues" evidence="1">
    <location>
        <begin position="145"/>
        <end position="155"/>
    </location>
</feature>
<feature type="region of interest" description="Disordered" evidence="1">
    <location>
        <begin position="49"/>
        <end position="169"/>
    </location>
</feature>
<accession>A0A150GR26</accession>
<feature type="compositionally biased region" description="Acidic residues" evidence="1">
    <location>
        <begin position="92"/>
        <end position="102"/>
    </location>
</feature>
<dbReference type="EMBL" id="LSYV01000012">
    <property type="protein sequence ID" value="KXZ51790.1"/>
    <property type="molecule type" value="Genomic_DNA"/>
</dbReference>
<keyword evidence="3" id="KW-1185">Reference proteome</keyword>
<dbReference type="Proteomes" id="UP000075714">
    <property type="component" value="Unassembled WGS sequence"/>
</dbReference>
<reference evidence="3" key="1">
    <citation type="journal article" date="2016" name="Nat. Commun.">
        <title>The Gonium pectorale genome demonstrates co-option of cell cycle regulation during the evolution of multicellularity.</title>
        <authorList>
            <person name="Hanschen E.R."/>
            <person name="Marriage T.N."/>
            <person name="Ferris P.J."/>
            <person name="Hamaji T."/>
            <person name="Toyoda A."/>
            <person name="Fujiyama A."/>
            <person name="Neme R."/>
            <person name="Noguchi H."/>
            <person name="Minakuchi Y."/>
            <person name="Suzuki M."/>
            <person name="Kawai-Toyooka H."/>
            <person name="Smith D.R."/>
            <person name="Sparks H."/>
            <person name="Anderson J."/>
            <person name="Bakaric R."/>
            <person name="Luria V."/>
            <person name="Karger A."/>
            <person name="Kirschner M.W."/>
            <person name="Durand P.M."/>
            <person name="Michod R.E."/>
            <person name="Nozaki H."/>
            <person name="Olson B.J."/>
        </authorList>
    </citation>
    <scope>NUCLEOTIDE SEQUENCE [LARGE SCALE GENOMIC DNA]</scope>
    <source>
        <strain evidence="3">NIES-2863</strain>
    </source>
</reference>
<evidence type="ECO:0000256" key="1">
    <source>
        <dbReference type="SAM" id="MobiDB-lite"/>
    </source>
</evidence>
<name>A0A150GR26_GONPE</name>
<comment type="caution">
    <text evidence="2">The sequence shown here is derived from an EMBL/GenBank/DDBJ whole genome shotgun (WGS) entry which is preliminary data.</text>
</comment>
<feature type="compositionally biased region" description="Gly residues" evidence="1">
    <location>
        <begin position="70"/>
        <end position="85"/>
    </location>
</feature>
<evidence type="ECO:0000313" key="3">
    <source>
        <dbReference type="Proteomes" id="UP000075714"/>
    </source>
</evidence>
<dbReference type="AlphaFoldDB" id="A0A150GR26"/>
<organism evidence="2 3">
    <name type="scientific">Gonium pectorale</name>
    <name type="common">Green alga</name>
    <dbReference type="NCBI Taxonomy" id="33097"/>
    <lineage>
        <taxon>Eukaryota</taxon>
        <taxon>Viridiplantae</taxon>
        <taxon>Chlorophyta</taxon>
        <taxon>core chlorophytes</taxon>
        <taxon>Chlorophyceae</taxon>
        <taxon>CS clade</taxon>
        <taxon>Chlamydomonadales</taxon>
        <taxon>Volvocaceae</taxon>
        <taxon>Gonium</taxon>
    </lineage>
</organism>
<protein>
    <submittedName>
        <fullName evidence="2">Uncharacterized protein</fullName>
    </submittedName>
</protein>
<proteinExistence type="predicted"/>
<sequence>MCGGHAPIGHLGNSRMAKWYRSILVISDDGSLEPLGRWLTRKGLPLLKGKKRRRNGTAAAVGRGRSGGRRAAGGGGGAQAGGGGACNCSDKDWEEAEGEEAEGEKAGEAAAAPRAAGRLDPQGGSVGDVAGLGAQHPLQLPFAQWGGGSDRGGASSGSYEWAPVPLTEPGLLGPDEAGPSRTPGTAVAATAAAGTWASPEQDPVLAMWDLFRSSDPEMLENELGAATGPSGLGTSDEQLRNAWSGLEGEAVMADGGAEISCAEAAGGGSLLPPAAVSSPHSPIAVAPQETAVAAVAAPIVGLLGGSASSVQAVCGSASQGHGMC</sequence>